<organism evidence="2 3">
    <name type="scientific">Umezawaea endophytica</name>
    <dbReference type="NCBI Taxonomy" id="1654476"/>
    <lineage>
        <taxon>Bacteria</taxon>
        <taxon>Bacillati</taxon>
        <taxon>Actinomycetota</taxon>
        <taxon>Actinomycetes</taxon>
        <taxon>Pseudonocardiales</taxon>
        <taxon>Pseudonocardiaceae</taxon>
        <taxon>Umezawaea</taxon>
    </lineage>
</organism>
<keyword evidence="3" id="KW-1185">Reference proteome</keyword>
<keyword evidence="2" id="KW-0547">Nucleotide-binding</keyword>
<gene>
    <name evidence="2" type="ORF">NZH93_49010</name>
</gene>
<keyword evidence="2" id="KW-0067">ATP-binding</keyword>
<dbReference type="PANTHER" id="PTHR40396">
    <property type="entry name" value="ATPASE-LIKE PROTEIN"/>
    <property type="match status" value="1"/>
</dbReference>
<accession>A0A9X2VY20</accession>
<dbReference type="GO" id="GO:0005524">
    <property type="term" value="F:ATP binding"/>
    <property type="evidence" value="ECO:0007669"/>
    <property type="project" value="UniProtKB-KW"/>
</dbReference>
<feature type="domain" description="ATPase AAA-type core" evidence="1">
    <location>
        <begin position="240"/>
        <end position="366"/>
    </location>
</feature>
<evidence type="ECO:0000313" key="2">
    <source>
        <dbReference type="EMBL" id="MCS7484820.1"/>
    </source>
</evidence>
<dbReference type="EMBL" id="JANYMP010000056">
    <property type="protein sequence ID" value="MCS7484820.1"/>
    <property type="molecule type" value="Genomic_DNA"/>
</dbReference>
<dbReference type="RefSeq" id="WP_259630265.1">
    <property type="nucleotide sequence ID" value="NZ_JANYMP010000056.1"/>
</dbReference>
<dbReference type="PANTHER" id="PTHR40396:SF1">
    <property type="entry name" value="ATPASE AAA-TYPE CORE DOMAIN-CONTAINING PROTEIN"/>
    <property type="match status" value="1"/>
</dbReference>
<dbReference type="AlphaFoldDB" id="A0A9X2VY20"/>
<comment type="caution">
    <text evidence="2">The sequence shown here is derived from an EMBL/GenBank/DDBJ whole genome shotgun (WGS) entry which is preliminary data.</text>
</comment>
<dbReference type="Gene3D" id="3.40.50.300">
    <property type="entry name" value="P-loop containing nucleotide triphosphate hydrolases"/>
    <property type="match status" value="1"/>
</dbReference>
<evidence type="ECO:0000259" key="1">
    <source>
        <dbReference type="Pfam" id="PF13304"/>
    </source>
</evidence>
<sequence>MLIRFEVSNYRSISAPAELSMVAIDRDRPEARFQPLLGESLLPIAAIFGANASGKSNLISAYTWLQEAIFSSLREWDDGIPIEPFAFGNNPEKPSEFSVEYMINGVRFEYVLELNSEKVIYEALFHYPEKKRRRVFERDGDDFKLQRGLGTLSGTRELLTDRTLAVSIARRSDEPLVTGFVNKVLRSQTLGLTPHRPRILGGWGTRLGYGRAARQRSTIRYFEEPDQPSLFEGSNDPDLRNTPREQALALLRLADLGIDDVMIDEVAYPDAREPRNQRRVRLVHQTAGARTPLDFAVESEGTRTWFNLIGPVLTALRYGSLLLFDELDASLHPTLSAQLIQLFHDPVTNPLGSQIVFTSHDTSLLNHLNRDEVWLTNKNADGSTTLGALADFAGERVRKSQNLENAYLHGRFGALPQVDQTELLRALGLIG</sequence>
<dbReference type="Pfam" id="PF13304">
    <property type="entry name" value="AAA_21"/>
    <property type="match status" value="2"/>
</dbReference>
<dbReference type="InterPro" id="IPR027417">
    <property type="entry name" value="P-loop_NTPase"/>
</dbReference>
<name>A0A9X2VY20_9PSEU</name>
<proteinExistence type="predicted"/>
<protein>
    <submittedName>
        <fullName evidence="2">ATP-binding protein</fullName>
    </submittedName>
</protein>
<dbReference type="GO" id="GO:0016887">
    <property type="term" value="F:ATP hydrolysis activity"/>
    <property type="evidence" value="ECO:0007669"/>
    <property type="project" value="InterPro"/>
</dbReference>
<reference evidence="2" key="1">
    <citation type="submission" date="2022-08" db="EMBL/GenBank/DDBJ databases">
        <authorList>
            <person name="Tistechok S."/>
            <person name="Samborskyy M."/>
            <person name="Roman I."/>
        </authorList>
    </citation>
    <scope>NUCLEOTIDE SEQUENCE</scope>
    <source>
        <strain evidence="2">DSM 103496</strain>
    </source>
</reference>
<feature type="domain" description="ATPase AAA-type core" evidence="1">
    <location>
        <begin position="44"/>
        <end position="155"/>
    </location>
</feature>
<dbReference type="SUPFAM" id="SSF52540">
    <property type="entry name" value="P-loop containing nucleoside triphosphate hydrolases"/>
    <property type="match status" value="1"/>
</dbReference>
<evidence type="ECO:0000313" key="3">
    <source>
        <dbReference type="Proteomes" id="UP001141259"/>
    </source>
</evidence>
<dbReference type="InterPro" id="IPR003959">
    <property type="entry name" value="ATPase_AAA_core"/>
</dbReference>
<dbReference type="Proteomes" id="UP001141259">
    <property type="component" value="Unassembled WGS sequence"/>
</dbReference>